<proteinExistence type="predicted"/>
<evidence type="ECO:0000313" key="1">
    <source>
        <dbReference type="EMBL" id="KAH9477306.1"/>
    </source>
</evidence>
<gene>
    <name evidence="1" type="ORF">JR316_0009510</name>
</gene>
<dbReference type="Proteomes" id="UP000664032">
    <property type="component" value="Unassembled WGS sequence"/>
</dbReference>
<evidence type="ECO:0000313" key="2">
    <source>
        <dbReference type="Proteomes" id="UP000664032"/>
    </source>
</evidence>
<organism evidence="1 2">
    <name type="scientific">Psilocybe cubensis</name>
    <name type="common">Psychedelic mushroom</name>
    <name type="synonym">Stropharia cubensis</name>
    <dbReference type="NCBI Taxonomy" id="181762"/>
    <lineage>
        <taxon>Eukaryota</taxon>
        <taxon>Fungi</taxon>
        <taxon>Dikarya</taxon>
        <taxon>Basidiomycota</taxon>
        <taxon>Agaricomycotina</taxon>
        <taxon>Agaricomycetes</taxon>
        <taxon>Agaricomycetidae</taxon>
        <taxon>Agaricales</taxon>
        <taxon>Agaricineae</taxon>
        <taxon>Strophariaceae</taxon>
        <taxon>Psilocybe</taxon>
    </lineage>
</organism>
<keyword evidence="1" id="KW-0503">Monooxygenase</keyword>
<accession>A0ACB8GNQ8</accession>
<name>A0ACB8GNQ8_PSICU</name>
<keyword evidence="1" id="KW-0560">Oxidoreductase</keyword>
<sequence length="569" mass="64660">MSYGNTQDYMVNACSLVNFIISYSKIFPREPLLLRKALYSRSYTLGQFVPTYPEHRSYLICFAVEEYITVLGRKILLLQLSKRRKPLPPGPKGSFFSGVKDKLPSTEPWKTYAAWSSEFASPVIAFRVYNRTIVVLNDHVSVKTLLDQRANLYSDRPLSWMFHETCGRRKAIFNIPSSDPRHRIYRRLLQKGLGTRATMEAWPCLKEQTVVMLNGFVDDPHRWQQHVRRHSAAVIMKHAFGYSIESLDDPFINVADECSKISGWATAPGRWLVDYYPILRFVPSFFPYTQWQKQGRIWRDALAHLSEVPHNWVKEQMALGVHEESFTSRLLAADNGKQSIIQVTPEEEDIIKWCAGGLYAGASDTMASAITSFVLLMAIHPNIQLKAQAELSSLSERYSFMDVSEVPDPVAIFQLPYLTAILKELLRYAPVGNLALPHSVTTDDEYCGFRVPKGSPIMANVWAIMHDPELYPDPFTFTPERFLDAGVGKNTNPDPRQFAYGFGKRACPGAHFAETAMLLVMSAILIRFRVGVESSIAIHIRPEFTTGITSHIKPFPIQIIPRVFSKISR</sequence>
<keyword evidence="2" id="KW-1185">Reference proteome</keyword>
<reference evidence="1" key="1">
    <citation type="submission" date="2021-10" db="EMBL/GenBank/DDBJ databases">
        <title>Psilocybe cubensis genome.</title>
        <authorList>
            <person name="Mckernan K.J."/>
            <person name="Crawford S."/>
            <person name="Trippe A."/>
            <person name="Kane L.T."/>
            <person name="Mclaughlin S."/>
        </authorList>
    </citation>
    <scope>NUCLEOTIDE SEQUENCE</scope>
    <source>
        <strain evidence="1">MGC-MH-2018</strain>
    </source>
</reference>
<dbReference type="EMBL" id="JAFIQS020000009">
    <property type="protein sequence ID" value="KAH9477306.1"/>
    <property type="molecule type" value="Genomic_DNA"/>
</dbReference>
<protein>
    <submittedName>
        <fullName evidence="1">Cytochrome P450 monooxygenase 208</fullName>
    </submittedName>
</protein>
<comment type="caution">
    <text evidence="1">The sequence shown here is derived from an EMBL/GenBank/DDBJ whole genome shotgun (WGS) entry which is preliminary data.</text>
</comment>